<dbReference type="GO" id="GO:0005524">
    <property type="term" value="F:ATP binding"/>
    <property type="evidence" value="ECO:0007669"/>
    <property type="project" value="UniProtKB-KW"/>
</dbReference>
<evidence type="ECO:0000256" key="6">
    <source>
        <dbReference type="ARBA" id="ARBA00022840"/>
    </source>
</evidence>
<keyword evidence="5" id="KW-0547">Nucleotide-binding</keyword>
<dbReference type="InterPro" id="IPR050093">
    <property type="entry name" value="ABC_SmlMolc_Importer"/>
</dbReference>
<evidence type="ECO:0000256" key="8">
    <source>
        <dbReference type="ARBA" id="ARBA00023136"/>
    </source>
</evidence>
<dbReference type="InterPro" id="IPR027417">
    <property type="entry name" value="P-loop_NTPase"/>
</dbReference>
<evidence type="ECO:0000256" key="7">
    <source>
        <dbReference type="ARBA" id="ARBA00022967"/>
    </source>
</evidence>
<evidence type="ECO:0000256" key="9">
    <source>
        <dbReference type="ARBA" id="ARBA00024722"/>
    </source>
</evidence>
<keyword evidence="4" id="KW-0997">Cell inner membrane</keyword>
<reference evidence="11 12" key="1">
    <citation type="submission" date="2024-06" db="EMBL/GenBank/DDBJ databases">
        <title>Genomic Encyclopedia of Type Strains, Phase V (KMG-V): Genome sequencing to study the core and pangenomes of soil and plant-associated prokaryotes.</title>
        <authorList>
            <person name="Whitman W."/>
        </authorList>
    </citation>
    <scope>NUCLEOTIDE SEQUENCE [LARGE SCALE GENOMIC DNA]</scope>
    <source>
        <strain evidence="11 12">USDA 160</strain>
    </source>
</reference>
<dbReference type="InterPro" id="IPR017871">
    <property type="entry name" value="ABC_transporter-like_CS"/>
</dbReference>
<dbReference type="InterPro" id="IPR003593">
    <property type="entry name" value="AAA+_ATPase"/>
</dbReference>
<accession>A0ABV2RZE8</accession>
<dbReference type="PROSITE" id="PS00211">
    <property type="entry name" value="ABC_TRANSPORTER_1"/>
    <property type="match status" value="1"/>
</dbReference>
<dbReference type="SMART" id="SM00382">
    <property type="entry name" value="AAA"/>
    <property type="match status" value="1"/>
</dbReference>
<dbReference type="EMBL" id="JBEPTQ010000002">
    <property type="protein sequence ID" value="MET4722301.1"/>
    <property type="molecule type" value="Genomic_DNA"/>
</dbReference>
<dbReference type="InterPro" id="IPR008995">
    <property type="entry name" value="Mo/tungstate-bd_C_term_dom"/>
</dbReference>
<dbReference type="SUPFAM" id="SSF52540">
    <property type="entry name" value="P-loop containing nucleoside triphosphate hydrolases"/>
    <property type="match status" value="1"/>
</dbReference>
<dbReference type="Gene3D" id="2.40.50.140">
    <property type="entry name" value="Nucleic acid-binding proteins"/>
    <property type="match status" value="1"/>
</dbReference>
<dbReference type="PANTHER" id="PTHR42781:SF1">
    <property type="entry name" value="THIAMINE IMPORT ATP-BINDING PROTEIN THIQ"/>
    <property type="match status" value="1"/>
</dbReference>
<organism evidence="11 12">
    <name type="scientific">Bradyrhizobium japonicum</name>
    <dbReference type="NCBI Taxonomy" id="375"/>
    <lineage>
        <taxon>Bacteria</taxon>
        <taxon>Pseudomonadati</taxon>
        <taxon>Pseudomonadota</taxon>
        <taxon>Alphaproteobacteria</taxon>
        <taxon>Hyphomicrobiales</taxon>
        <taxon>Nitrobacteraceae</taxon>
        <taxon>Bradyrhizobium</taxon>
    </lineage>
</organism>
<comment type="caution">
    <text evidence="11">The sequence shown here is derived from an EMBL/GenBank/DDBJ whole genome shotgun (WGS) entry which is preliminary data.</text>
</comment>
<dbReference type="Gene3D" id="3.40.50.300">
    <property type="entry name" value="P-loop containing nucleotide triphosphate hydrolases"/>
    <property type="match status" value="1"/>
</dbReference>
<name>A0ABV2RZE8_BRAJP</name>
<feature type="domain" description="ABC transporter" evidence="10">
    <location>
        <begin position="18"/>
        <end position="248"/>
    </location>
</feature>
<keyword evidence="6 11" id="KW-0067">ATP-binding</keyword>
<dbReference type="InterPro" id="IPR012340">
    <property type="entry name" value="NA-bd_OB-fold"/>
</dbReference>
<evidence type="ECO:0000313" key="12">
    <source>
        <dbReference type="Proteomes" id="UP001549291"/>
    </source>
</evidence>
<dbReference type="InterPro" id="IPR013611">
    <property type="entry name" value="Transp-assoc_OB_typ2"/>
</dbReference>
<comment type="similarity">
    <text evidence="1">Belongs to the ABC transporter superfamily.</text>
</comment>
<evidence type="ECO:0000256" key="2">
    <source>
        <dbReference type="ARBA" id="ARBA00022448"/>
    </source>
</evidence>
<dbReference type="PANTHER" id="PTHR42781">
    <property type="entry name" value="SPERMIDINE/PUTRESCINE IMPORT ATP-BINDING PROTEIN POTA"/>
    <property type="match status" value="1"/>
</dbReference>
<evidence type="ECO:0000313" key="11">
    <source>
        <dbReference type="EMBL" id="MET4722301.1"/>
    </source>
</evidence>
<evidence type="ECO:0000259" key="10">
    <source>
        <dbReference type="PROSITE" id="PS50893"/>
    </source>
</evidence>
<dbReference type="Pfam" id="PF08402">
    <property type="entry name" value="TOBE_2"/>
    <property type="match status" value="1"/>
</dbReference>
<evidence type="ECO:0000256" key="3">
    <source>
        <dbReference type="ARBA" id="ARBA00022475"/>
    </source>
</evidence>
<keyword evidence="3" id="KW-1003">Cell membrane</keyword>
<evidence type="ECO:0000256" key="4">
    <source>
        <dbReference type="ARBA" id="ARBA00022519"/>
    </source>
</evidence>
<comment type="function">
    <text evidence="9">Involved in beta-(1--&gt;2)glucan export. Transmembrane domains (TMD) form a pore in the inner membrane and the ATP-binding domain (NBD) is responsible for energy generation.</text>
</comment>
<dbReference type="SUPFAM" id="SSF50331">
    <property type="entry name" value="MOP-like"/>
    <property type="match status" value="1"/>
</dbReference>
<evidence type="ECO:0000256" key="1">
    <source>
        <dbReference type="ARBA" id="ARBA00005417"/>
    </source>
</evidence>
<dbReference type="Pfam" id="PF00005">
    <property type="entry name" value="ABC_tran"/>
    <property type="match status" value="1"/>
</dbReference>
<dbReference type="Proteomes" id="UP001549291">
    <property type="component" value="Unassembled WGS sequence"/>
</dbReference>
<keyword evidence="7" id="KW-1278">Translocase</keyword>
<keyword evidence="12" id="KW-1185">Reference proteome</keyword>
<keyword evidence="8" id="KW-0472">Membrane</keyword>
<dbReference type="InterPro" id="IPR003439">
    <property type="entry name" value="ABC_transporter-like_ATP-bd"/>
</dbReference>
<sequence length="365" mass="40361">MRPSRAYAGRGMADSIDKLQMSITKRYGGKVVLDQFPLEIVGREFVTFLGPSGCGKSTALGIIAGLVPPSDGEIHLNGRRIDDVAPEKRGFGMVFQNYALFPHLTVFGNVAFGLSLQKRPSAEIEQRVRDMLGLVRLAGYEDRYPGQLSGGQQQRVAIARALVLHPRLMLFDEPLSNLDAKLRVEMRAEIKQLHAQLGLTSIYVTHDQAEALSLSDRIVVLREGVLMQVGTPQEIHDRPKNVFVADFMGFRNFLDVTLGKEAGGMIEAGFKGQILQARARDSFRPGEHAVLAIRPEDVRLGQSGDGANVLRGKVELVEYLGREQEAEIALDGGARLWVRSHEKIVLGEMLDLTLPADKFVLLRRE</sequence>
<keyword evidence="2" id="KW-0813">Transport</keyword>
<gene>
    <name evidence="11" type="ORF">ABIF63_006407</name>
</gene>
<proteinExistence type="inferred from homology"/>
<evidence type="ECO:0000256" key="5">
    <source>
        <dbReference type="ARBA" id="ARBA00022741"/>
    </source>
</evidence>
<dbReference type="Gene3D" id="2.40.50.100">
    <property type="match status" value="1"/>
</dbReference>
<dbReference type="PROSITE" id="PS50893">
    <property type="entry name" value="ABC_TRANSPORTER_2"/>
    <property type="match status" value="1"/>
</dbReference>
<protein>
    <submittedName>
        <fullName evidence="11">Spermidine/putrescine transport system ATP-binding protein</fullName>
    </submittedName>
</protein>